<dbReference type="InterPro" id="IPR030874">
    <property type="entry name" value="Cardiolipin_synth_Firmi"/>
</dbReference>
<evidence type="ECO:0000256" key="7">
    <source>
        <dbReference type="ARBA" id="ARBA00022989"/>
    </source>
</evidence>
<evidence type="ECO:0000256" key="6">
    <source>
        <dbReference type="ARBA" id="ARBA00022737"/>
    </source>
</evidence>
<evidence type="ECO:0000256" key="1">
    <source>
        <dbReference type="ARBA" id="ARBA00004651"/>
    </source>
</evidence>
<evidence type="ECO:0000256" key="5">
    <source>
        <dbReference type="ARBA" id="ARBA00022692"/>
    </source>
</evidence>
<proteinExistence type="inferred from homology"/>
<keyword evidence="8 12" id="KW-0443">Lipid metabolism</keyword>
<organism evidence="15 16">
    <name type="scientific">Paraclostridium tenue</name>
    <dbReference type="NCBI Taxonomy" id="1737"/>
    <lineage>
        <taxon>Bacteria</taxon>
        <taxon>Bacillati</taxon>
        <taxon>Bacillota</taxon>
        <taxon>Clostridia</taxon>
        <taxon>Peptostreptococcales</taxon>
        <taxon>Peptostreptococcaceae</taxon>
        <taxon>Paraclostridium</taxon>
    </lineage>
</organism>
<feature type="domain" description="PLD phosphodiesterase" evidence="14">
    <location>
        <begin position="233"/>
        <end position="260"/>
    </location>
</feature>
<evidence type="ECO:0000256" key="8">
    <source>
        <dbReference type="ARBA" id="ARBA00023098"/>
    </source>
</evidence>
<dbReference type="EMBL" id="BAAACP010000009">
    <property type="protein sequence ID" value="GAA0864317.1"/>
    <property type="molecule type" value="Genomic_DNA"/>
</dbReference>
<evidence type="ECO:0000313" key="16">
    <source>
        <dbReference type="Proteomes" id="UP001400965"/>
    </source>
</evidence>
<feature type="active site" evidence="12">
    <location>
        <position position="240"/>
    </location>
</feature>
<feature type="active site" evidence="12">
    <location>
        <position position="421"/>
    </location>
</feature>
<dbReference type="InterPro" id="IPR025202">
    <property type="entry name" value="PLD-like_dom"/>
</dbReference>
<dbReference type="PANTHER" id="PTHR21248:SF22">
    <property type="entry name" value="PHOSPHOLIPASE D"/>
    <property type="match status" value="1"/>
</dbReference>
<reference evidence="15 16" key="1">
    <citation type="journal article" date="2019" name="Int. J. Syst. Evol. Microbiol.">
        <title>The Global Catalogue of Microorganisms (GCM) 10K type strain sequencing project: providing services to taxonomists for standard genome sequencing and annotation.</title>
        <authorList>
            <consortium name="The Broad Institute Genomics Platform"/>
            <consortium name="The Broad Institute Genome Sequencing Center for Infectious Disease"/>
            <person name="Wu L."/>
            <person name="Ma J."/>
        </authorList>
    </citation>
    <scope>NUCLEOTIDE SEQUENCE [LARGE SCALE GENOMIC DNA]</scope>
    <source>
        <strain evidence="15 16">JCM 6486</strain>
    </source>
</reference>
<evidence type="ECO:0000256" key="4">
    <source>
        <dbReference type="ARBA" id="ARBA00022679"/>
    </source>
</evidence>
<dbReference type="SMART" id="SM00155">
    <property type="entry name" value="PLDc"/>
    <property type="match status" value="2"/>
</dbReference>
<keyword evidence="2 12" id="KW-1003">Cell membrane</keyword>
<evidence type="ECO:0000256" key="3">
    <source>
        <dbReference type="ARBA" id="ARBA00022516"/>
    </source>
</evidence>
<keyword evidence="16" id="KW-1185">Reference proteome</keyword>
<dbReference type="HAMAP" id="MF_01916">
    <property type="entry name" value="Cardiolipin_synth_Cls"/>
    <property type="match status" value="1"/>
</dbReference>
<evidence type="ECO:0000256" key="2">
    <source>
        <dbReference type="ARBA" id="ARBA00022475"/>
    </source>
</evidence>
<feature type="active site" evidence="12">
    <location>
        <position position="245"/>
    </location>
</feature>
<gene>
    <name evidence="15" type="primary">cls_1</name>
    <name evidence="15" type="ORF">GCM10008917_17310</name>
</gene>
<dbReference type="Pfam" id="PF13091">
    <property type="entry name" value="PLDc_2"/>
    <property type="match status" value="2"/>
</dbReference>
<dbReference type="InterPro" id="IPR001736">
    <property type="entry name" value="PLipase_D/transphosphatidylase"/>
</dbReference>
<dbReference type="SUPFAM" id="SSF56024">
    <property type="entry name" value="Phospholipase D/nuclease"/>
    <property type="match status" value="2"/>
</dbReference>
<feature type="active site" evidence="12">
    <location>
        <position position="416"/>
    </location>
</feature>
<keyword evidence="7 12" id="KW-1133">Transmembrane helix</keyword>
<name>A0ABN1M5F5_9FIRM</name>
<keyword evidence="4 12" id="KW-0808">Transferase</keyword>
<feature type="transmembrane region" description="Helical" evidence="12">
    <location>
        <begin position="37"/>
        <end position="57"/>
    </location>
</feature>
<keyword evidence="10 12" id="KW-0594">Phospholipid biosynthesis</keyword>
<evidence type="ECO:0000313" key="15">
    <source>
        <dbReference type="EMBL" id="GAA0864317.1"/>
    </source>
</evidence>
<comment type="function">
    <text evidence="12">Catalyzes the reversible phosphatidyl group transfer from one phosphatidylglycerol molecule to another to form cardiolipin (CL) (diphosphatidylglycerol) and glycerol.</text>
</comment>
<keyword evidence="6" id="KW-0677">Repeat</keyword>
<comment type="caution">
    <text evidence="15">The sequence shown here is derived from an EMBL/GenBank/DDBJ whole genome shotgun (WGS) entry which is preliminary data.</text>
</comment>
<dbReference type="EC" id="2.7.8.-" evidence="12 13"/>
<dbReference type="Gene3D" id="3.30.870.10">
    <property type="entry name" value="Endonuclease Chain A"/>
    <property type="match status" value="2"/>
</dbReference>
<keyword evidence="11 12" id="KW-1208">Phospholipid metabolism</keyword>
<dbReference type="PANTHER" id="PTHR21248">
    <property type="entry name" value="CARDIOLIPIN SYNTHASE"/>
    <property type="match status" value="1"/>
</dbReference>
<dbReference type="InterPro" id="IPR022924">
    <property type="entry name" value="Cardiolipin_synthase"/>
</dbReference>
<evidence type="ECO:0000256" key="12">
    <source>
        <dbReference type="HAMAP-Rule" id="MF_01916"/>
    </source>
</evidence>
<comment type="catalytic activity">
    <reaction evidence="12">
        <text>2 a 1,2-diacyl-sn-glycero-3-phospho-(1'-sn-glycerol) = a cardiolipin + glycerol</text>
        <dbReference type="Rhea" id="RHEA:31451"/>
        <dbReference type="ChEBI" id="CHEBI:17754"/>
        <dbReference type="ChEBI" id="CHEBI:62237"/>
        <dbReference type="ChEBI" id="CHEBI:64716"/>
    </reaction>
</comment>
<dbReference type="CDD" id="cd09112">
    <property type="entry name" value="PLDc_CLS_2"/>
    <property type="match status" value="1"/>
</dbReference>
<comment type="subcellular location">
    <subcellularLocation>
        <location evidence="1 12">Cell membrane</location>
        <topology evidence="1 12">Multi-pass membrane protein</topology>
    </subcellularLocation>
</comment>
<dbReference type="Pfam" id="PF13396">
    <property type="entry name" value="PLDc_N"/>
    <property type="match status" value="1"/>
</dbReference>
<sequence length="496" mass="57518">MVALDIILLSYVIISYVAGIIVSINIILQNRDPAKTMAWLLIFILLPGIGLVIYAALGRNIRKRKIFKTQKLATNIKENNLFKNMEPIEELVELEQRAINGNDLIKDTYYEGIKKKVISLLLNTGKFPFTTNNNVKVFIDGNEKFESLLKDIEQAKEHIHLEYFIIKNSEIGIKLKELLIKKANEGVSIKILYDDVGCWRFWFDRRFFQDMKDEGIEIVPFLPAKFPIIGGKINYRNHRKIAIIDGHIGYTGGINIGDEYMGKNEKFGYWRDTHIRIEGSSVYMLQMVFLIDWYYTTKKESFDERYFPKLNYMGNSMIQVVATGPDSDWEAIHYAYFSAICNAKERVYIETPYFIPDESLLRALKSAALSGVDVRIIFPSIADHKIVHQASYSYFDDILRSGGKVYLYKKGFIHSKVVIIDDKISSIGSANMDLRSFMLNFEMNAFIYDKKIIKKITDDFFKDIENSEEIKLKDFENRPFIKKWVESVARLFSPIL</sequence>
<dbReference type="NCBIfam" id="TIGR04265">
    <property type="entry name" value="bac_cardiolipin"/>
    <property type="match status" value="1"/>
</dbReference>
<evidence type="ECO:0000256" key="11">
    <source>
        <dbReference type="ARBA" id="ARBA00023264"/>
    </source>
</evidence>
<evidence type="ECO:0000256" key="10">
    <source>
        <dbReference type="ARBA" id="ARBA00023209"/>
    </source>
</evidence>
<feature type="active site" evidence="12">
    <location>
        <position position="238"/>
    </location>
</feature>
<accession>A0ABN1M5F5</accession>
<dbReference type="CDD" id="cd09110">
    <property type="entry name" value="PLDc_CLS_1"/>
    <property type="match status" value="1"/>
</dbReference>
<feature type="active site" evidence="12">
    <location>
        <position position="414"/>
    </location>
</feature>
<feature type="domain" description="PLD phosphodiesterase" evidence="14">
    <location>
        <begin position="409"/>
        <end position="436"/>
    </location>
</feature>
<evidence type="ECO:0000256" key="9">
    <source>
        <dbReference type="ARBA" id="ARBA00023136"/>
    </source>
</evidence>
<dbReference type="InterPro" id="IPR027379">
    <property type="entry name" value="CLS_N"/>
</dbReference>
<protein>
    <recommendedName>
        <fullName evidence="12 13">Cardiolipin synthase</fullName>
        <shortName evidence="12">CL synthase</shortName>
        <ecNumber evidence="12 13">2.7.8.-</ecNumber>
    </recommendedName>
</protein>
<keyword evidence="5 12" id="KW-0812">Transmembrane</keyword>
<feature type="transmembrane region" description="Helical" evidence="12">
    <location>
        <begin position="6"/>
        <end position="28"/>
    </location>
</feature>
<dbReference type="Proteomes" id="UP001400965">
    <property type="component" value="Unassembled WGS sequence"/>
</dbReference>
<dbReference type="RefSeq" id="WP_346044980.1">
    <property type="nucleotide sequence ID" value="NZ_BAAACP010000009.1"/>
</dbReference>
<keyword evidence="9 12" id="KW-0472">Membrane</keyword>
<comment type="similarity">
    <text evidence="12">Belongs to the phospholipase D family. Cardiolipin synthase subfamily.</text>
</comment>
<evidence type="ECO:0000256" key="13">
    <source>
        <dbReference type="NCBIfam" id="TIGR04265"/>
    </source>
</evidence>
<dbReference type="PROSITE" id="PS50035">
    <property type="entry name" value="PLD"/>
    <property type="match status" value="2"/>
</dbReference>
<keyword evidence="3 12" id="KW-0444">Lipid biosynthesis</keyword>
<evidence type="ECO:0000259" key="14">
    <source>
        <dbReference type="PROSITE" id="PS50035"/>
    </source>
</evidence>